<gene>
    <name evidence="1" type="ORF">BC936DRAFT_142708</name>
</gene>
<dbReference type="GO" id="GO:0036205">
    <property type="term" value="P:histone catabolic process"/>
    <property type="evidence" value="ECO:0007669"/>
    <property type="project" value="TreeGrafter"/>
</dbReference>
<dbReference type="GO" id="GO:0048189">
    <property type="term" value="C:Lid2 complex"/>
    <property type="evidence" value="ECO:0007669"/>
    <property type="project" value="TreeGrafter"/>
</dbReference>
<reference evidence="1 2" key="1">
    <citation type="journal article" date="2018" name="New Phytol.">
        <title>Phylogenomics of Endogonaceae and evolution of mycorrhizas within Mucoromycota.</title>
        <authorList>
            <person name="Chang Y."/>
            <person name="Desiro A."/>
            <person name="Na H."/>
            <person name="Sandor L."/>
            <person name="Lipzen A."/>
            <person name="Clum A."/>
            <person name="Barry K."/>
            <person name="Grigoriev I.V."/>
            <person name="Martin F.M."/>
            <person name="Stajich J.E."/>
            <person name="Smith M.E."/>
            <person name="Bonito G."/>
            <person name="Spatafora J.W."/>
        </authorList>
    </citation>
    <scope>NUCLEOTIDE SEQUENCE [LARGE SCALE GENOMIC DNA]</scope>
    <source>
        <strain evidence="1 2">GMNB39</strain>
    </source>
</reference>
<sequence>MDQCSYSLNTRRLKSRNVDFILLADERIPVRGGSSTLTVLFARPETFTDEMHSFASHIRLTIALLAMFPIEVDQYMEVVKRLPNLPLPSYSGDLLDRALLELERRDWDVDAALKTMRGLTKVDFGIVDWSAAEVTAFEEGIQTYGHELWMVAKKV</sequence>
<comment type="caution">
    <text evidence="1">The sequence shown here is derived from an EMBL/GenBank/DDBJ whole genome shotgun (WGS) entry which is preliminary data.</text>
</comment>
<dbReference type="AlphaFoldDB" id="A0A432ZZY0"/>
<organism evidence="1 2">
    <name type="scientific">Jimgerdemannia flammicorona</name>
    <dbReference type="NCBI Taxonomy" id="994334"/>
    <lineage>
        <taxon>Eukaryota</taxon>
        <taxon>Fungi</taxon>
        <taxon>Fungi incertae sedis</taxon>
        <taxon>Mucoromycota</taxon>
        <taxon>Mucoromycotina</taxon>
        <taxon>Endogonomycetes</taxon>
        <taxon>Endogonales</taxon>
        <taxon>Endogonaceae</taxon>
        <taxon>Jimgerdemannia</taxon>
    </lineage>
</organism>
<dbReference type="InterPro" id="IPR029617">
    <property type="entry name" value="Snt2"/>
</dbReference>
<name>A0A432ZZY0_9FUNG</name>
<keyword evidence="2" id="KW-1185">Reference proteome</keyword>
<evidence type="ECO:0000313" key="2">
    <source>
        <dbReference type="Proteomes" id="UP000268093"/>
    </source>
</evidence>
<accession>A0A432ZZY0</accession>
<proteinExistence type="predicted"/>
<dbReference type="PANTHER" id="PTHR47672">
    <property type="entry name" value="E3 UBIQUITIN-PROTEIN LIGASE SNT2"/>
    <property type="match status" value="1"/>
</dbReference>
<dbReference type="Proteomes" id="UP000268093">
    <property type="component" value="Unassembled WGS sequence"/>
</dbReference>
<dbReference type="EMBL" id="RBNI01023733">
    <property type="protein sequence ID" value="RUO96052.1"/>
    <property type="molecule type" value="Genomic_DNA"/>
</dbReference>
<dbReference type="GO" id="GO:0004842">
    <property type="term" value="F:ubiquitin-protein transferase activity"/>
    <property type="evidence" value="ECO:0007669"/>
    <property type="project" value="TreeGrafter"/>
</dbReference>
<evidence type="ECO:0000313" key="1">
    <source>
        <dbReference type="EMBL" id="RUO96052.1"/>
    </source>
</evidence>
<protein>
    <submittedName>
        <fullName evidence="1">Uncharacterized protein</fullName>
    </submittedName>
</protein>
<dbReference type="PANTHER" id="PTHR47672:SF1">
    <property type="entry name" value="E3 UBIQUITIN-PROTEIN LIGASE SNT2"/>
    <property type="match status" value="1"/>
</dbReference>
<feature type="non-terminal residue" evidence="1">
    <location>
        <position position="155"/>
    </location>
</feature>